<proteinExistence type="predicted"/>
<dbReference type="Gene3D" id="2.70.98.10">
    <property type="match status" value="1"/>
</dbReference>
<dbReference type="InterPro" id="IPR014718">
    <property type="entry name" value="GH-type_carb-bd"/>
</dbReference>
<dbReference type="GO" id="GO:0030246">
    <property type="term" value="F:carbohydrate binding"/>
    <property type="evidence" value="ECO:0007669"/>
    <property type="project" value="InterPro"/>
</dbReference>
<dbReference type="GO" id="GO:0005975">
    <property type="term" value="P:carbohydrate metabolic process"/>
    <property type="evidence" value="ECO:0007669"/>
    <property type="project" value="InterPro"/>
</dbReference>
<dbReference type="EMBL" id="HBHX01000824">
    <property type="protein sequence ID" value="CAE0096753.1"/>
    <property type="molecule type" value="Transcribed_RNA"/>
</dbReference>
<protein>
    <submittedName>
        <fullName evidence="1">Uncharacterized protein</fullName>
    </submittedName>
</protein>
<dbReference type="SUPFAM" id="SSF74650">
    <property type="entry name" value="Galactose mutarotase-like"/>
    <property type="match status" value="1"/>
</dbReference>
<organism evidence="1">
    <name type="scientific">Haptolina ericina</name>
    <dbReference type="NCBI Taxonomy" id="156174"/>
    <lineage>
        <taxon>Eukaryota</taxon>
        <taxon>Haptista</taxon>
        <taxon>Haptophyta</taxon>
        <taxon>Prymnesiophyceae</taxon>
        <taxon>Prymnesiales</taxon>
        <taxon>Prymnesiaceae</taxon>
        <taxon>Haptolina</taxon>
    </lineage>
</organism>
<name>A0A7S3EQS1_9EUKA</name>
<sequence>MVPTRHVRLWNRLNGSLPIGGRPTEPSYMDDEVKVTTPLTSGIAAVRKRGIPSFWDRGDVFKTRLHDPVDDATTVLWHQSAYLQVWTGALSAFGVDAVVLEPLSAMSDAFNNHDGLHMLSAGQSFRDAFGIRIE</sequence>
<gene>
    <name evidence="1" type="ORF">HERI1096_LOCUS492</name>
</gene>
<evidence type="ECO:0000313" key="1">
    <source>
        <dbReference type="EMBL" id="CAE0096753.1"/>
    </source>
</evidence>
<dbReference type="AlphaFoldDB" id="A0A7S3EQS1"/>
<accession>A0A7S3EQS1</accession>
<reference evidence="1" key="1">
    <citation type="submission" date="2021-01" db="EMBL/GenBank/DDBJ databases">
        <authorList>
            <person name="Corre E."/>
            <person name="Pelletier E."/>
            <person name="Niang G."/>
            <person name="Scheremetjew M."/>
            <person name="Finn R."/>
            <person name="Kale V."/>
            <person name="Holt S."/>
            <person name="Cochrane G."/>
            <person name="Meng A."/>
            <person name="Brown T."/>
            <person name="Cohen L."/>
        </authorList>
    </citation>
    <scope>NUCLEOTIDE SEQUENCE</scope>
    <source>
        <strain evidence="1">CCMP281</strain>
    </source>
</reference>
<dbReference type="InterPro" id="IPR011013">
    <property type="entry name" value="Gal_mutarotase_sf_dom"/>
</dbReference>
<dbReference type="GO" id="GO:0003824">
    <property type="term" value="F:catalytic activity"/>
    <property type="evidence" value="ECO:0007669"/>
    <property type="project" value="InterPro"/>
</dbReference>